<keyword evidence="3" id="KW-1185">Reference proteome</keyword>
<dbReference type="Proteomes" id="UP000299102">
    <property type="component" value="Unassembled WGS sequence"/>
</dbReference>
<sequence length="100" mass="11171">MACVTSRDTFLVLAYPLIVAQTISIGRRATFTAPQQISAHGSPSYPSQPRAYRSPGARTVGIPTARNVDIIAHWNRLPSDVRAIRRNQHRTTPDYTLERL</sequence>
<organism evidence="2 3">
    <name type="scientific">Eumeta variegata</name>
    <name type="common">Bagworm moth</name>
    <name type="synonym">Eumeta japonica</name>
    <dbReference type="NCBI Taxonomy" id="151549"/>
    <lineage>
        <taxon>Eukaryota</taxon>
        <taxon>Metazoa</taxon>
        <taxon>Ecdysozoa</taxon>
        <taxon>Arthropoda</taxon>
        <taxon>Hexapoda</taxon>
        <taxon>Insecta</taxon>
        <taxon>Pterygota</taxon>
        <taxon>Neoptera</taxon>
        <taxon>Endopterygota</taxon>
        <taxon>Lepidoptera</taxon>
        <taxon>Glossata</taxon>
        <taxon>Ditrysia</taxon>
        <taxon>Tineoidea</taxon>
        <taxon>Psychidae</taxon>
        <taxon>Oiketicinae</taxon>
        <taxon>Eumeta</taxon>
    </lineage>
</organism>
<proteinExistence type="predicted"/>
<accession>A0A4C1TD67</accession>
<comment type="caution">
    <text evidence="2">The sequence shown here is derived from an EMBL/GenBank/DDBJ whole genome shotgun (WGS) entry which is preliminary data.</text>
</comment>
<evidence type="ECO:0000313" key="3">
    <source>
        <dbReference type="Proteomes" id="UP000299102"/>
    </source>
</evidence>
<name>A0A4C1TD67_EUMVA</name>
<feature type="region of interest" description="Disordered" evidence="1">
    <location>
        <begin position="36"/>
        <end position="56"/>
    </location>
</feature>
<evidence type="ECO:0000313" key="2">
    <source>
        <dbReference type="EMBL" id="GBP11398.1"/>
    </source>
</evidence>
<protein>
    <submittedName>
        <fullName evidence="2">Uncharacterized protein</fullName>
    </submittedName>
</protein>
<gene>
    <name evidence="2" type="ORF">EVAR_92910_1</name>
</gene>
<feature type="compositionally biased region" description="Polar residues" evidence="1">
    <location>
        <begin position="36"/>
        <end position="47"/>
    </location>
</feature>
<dbReference type="EMBL" id="BGZK01000046">
    <property type="protein sequence ID" value="GBP11398.1"/>
    <property type="molecule type" value="Genomic_DNA"/>
</dbReference>
<evidence type="ECO:0000256" key="1">
    <source>
        <dbReference type="SAM" id="MobiDB-lite"/>
    </source>
</evidence>
<reference evidence="2 3" key="1">
    <citation type="journal article" date="2019" name="Commun. Biol.">
        <title>The bagworm genome reveals a unique fibroin gene that provides high tensile strength.</title>
        <authorList>
            <person name="Kono N."/>
            <person name="Nakamura H."/>
            <person name="Ohtoshi R."/>
            <person name="Tomita M."/>
            <person name="Numata K."/>
            <person name="Arakawa K."/>
        </authorList>
    </citation>
    <scope>NUCLEOTIDE SEQUENCE [LARGE SCALE GENOMIC DNA]</scope>
</reference>
<dbReference type="AlphaFoldDB" id="A0A4C1TD67"/>